<dbReference type="GO" id="GO:0008745">
    <property type="term" value="F:N-acetylmuramoyl-L-alanine amidase activity"/>
    <property type="evidence" value="ECO:0007669"/>
    <property type="project" value="InterPro"/>
</dbReference>
<dbReference type="Proteomes" id="UP000030002">
    <property type="component" value="Unassembled WGS sequence"/>
</dbReference>
<dbReference type="EMBL" id="AVPJ01000007">
    <property type="protein sequence ID" value="KGN32400.1"/>
    <property type="molecule type" value="Genomic_DNA"/>
</dbReference>
<evidence type="ECO:0000256" key="2">
    <source>
        <dbReference type="SAM" id="MobiDB-lite"/>
    </source>
</evidence>
<dbReference type="AlphaFoldDB" id="A0A0A0J501"/>
<name>A0A0A0J501_9MICO</name>
<feature type="chain" id="PRO_5038924956" description="Peptidoglycan recognition protein family domain-containing protein" evidence="3">
    <location>
        <begin position="33"/>
        <end position="519"/>
    </location>
</feature>
<evidence type="ECO:0000313" key="6">
    <source>
        <dbReference type="Proteomes" id="UP000030002"/>
    </source>
</evidence>
<gene>
    <name evidence="5" type="ORF">N802_18720</name>
</gene>
<dbReference type="CDD" id="cd06583">
    <property type="entry name" value="PGRP"/>
    <property type="match status" value="1"/>
</dbReference>
<feature type="region of interest" description="Disordered" evidence="2">
    <location>
        <begin position="33"/>
        <end position="64"/>
    </location>
</feature>
<dbReference type="PANTHER" id="PTHR11022:SF41">
    <property type="entry name" value="PEPTIDOGLYCAN-RECOGNITION PROTEIN LC-RELATED"/>
    <property type="match status" value="1"/>
</dbReference>
<dbReference type="eggNOG" id="COG2247">
    <property type="taxonomic scope" value="Bacteria"/>
</dbReference>
<dbReference type="GO" id="GO:0008270">
    <property type="term" value="F:zinc ion binding"/>
    <property type="evidence" value="ECO:0007669"/>
    <property type="project" value="InterPro"/>
</dbReference>
<organism evidence="5 6">
    <name type="scientific">Knoellia sinensis KCTC 19936</name>
    <dbReference type="NCBI Taxonomy" id="1385520"/>
    <lineage>
        <taxon>Bacteria</taxon>
        <taxon>Bacillati</taxon>
        <taxon>Actinomycetota</taxon>
        <taxon>Actinomycetes</taxon>
        <taxon>Micrococcales</taxon>
        <taxon>Intrasporangiaceae</taxon>
        <taxon>Knoellia</taxon>
    </lineage>
</organism>
<feature type="domain" description="Peptidoglycan recognition protein family" evidence="4">
    <location>
        <begin position="205"/>
        <end position="352"/>
    </location>
</feature>
<dbReference type="InterPro" id="IPR002502">
    <property type="entry name" value="Amidase_domain"/>
</dbReference>
<dbReference type="RefSeq" id="WP_052109836.1">
    <property type="nucleotide sequence ID" value="NZ_AVPJ01000007.1"/>
</dbReference>
<dbReference type="SMART" id="SM00701">
    <property type="entry name" value="PGRP"/>
    <property type="match status" value="1"/>
</dbReference>
<dbReference type="InterPro" id="IPR015510">
    <property type="entry name" value="PGRP"/>
</dbReference>
<reference evidence="5 6" key="1">
    <citation type="submission" date="2013-08" db="EMBL/GenBank/DDBJ databases">
        <title>The genome sequence of Knoellia sinensis.</title>
        <authorList>
            <person name="Zhu W."/>
            <person name="Wang G."/>
        </authorList>
    </citation>
    <scope>NUCLEOTIDE SEQUENCE [LARGE SCALE GENOMIC DNA]</scope>
    <source>
        <strain evidence="5 6">KCTC 19936</strain>
    </source>
</reference>
<feature type="signal peptide" evidence="3">
    <location>
        <begin position="1"/>
        <end position="32"/>
    </location>
</feature>
<proteinExistence type="inferred from homology"/>
<comment type="similarity">
    <text evidence="1">Belongs to the N-acetylmuramoyl-L-alanine amidase 2 family.</text>
</comment>
<dbReference type="GO" id="GO:0009253">
    <property type="term" value="P:peptidoglycan catabolic process"/>
    <property type="evidence" value="ECO:0007669"/>
    <property type="project" value="InterPro"/>
</dbReference>
<keyword evidence="3" id="KW-0732">Signal</keyword>
<accession>A0A0A0J501</accession>
<protein>
    <recommendedName>
        <fullName evidence="4">Peptidoglycan recognition protein family domain-containing protein</fullName>
    </recommendedName>
</protein>
<evidence type="ECO:0000256" key="1">
    <source>
        <dbReference type="ARBA" id="ARBA00007553"/>
    </source>
</evidence>
<dbReference type="InterPro" id="IPR036505">
    <property type="entry name" value="Amidase/PGRP_sf"/>
</dbReference>
<comment type="caution">
    <text evidence="5">The sequence shown here is derived from an EMBL/GenBank/DDBJ whole genome shotgun (WGS) entry which is preliminary data.</text>
</comment>
<keyword evidence="6" id="KW-1185">Reference proteome</keyword>
<dbReference type="Gene3D" id="3.40.80.10">
    <property type="entry name" value="Peptidoglycan recognition protein-like"/>
    <property type="match status" value="1"/>
</dbReference>
<dbReference type="SUPFAM" id="SSF55846">
    <property type="entry name" value="N-acetylmuramoyl-L-alanine amidase-like"/>
    <property type="match status" value="1"/>
</dbReference>
<evidence type="ECO:0000259" key="4">
    <source>
        <dbReference type="SMART" id="SM00701"/>
    </source>
</evidence>
<dbReference type="Pfam" id="PF01510">
    <property type="entry name" value="Amidase_2"/>
    <property type="match status" value="1"/>
</dbReference>
<sequence length="519" mass="55120">MRHEHRWNVRVRRTGAALVALSAMLIAPIAPTAPSAASERPVPPERSSVALGGVDPRARQDLTSSPKVAAGLKVAALSSPIGVGQREVVGVTWSADTLSGEVGDLLVRTRDDGRWSAWEELHVDESHAPDGSTLEGRRARRGSAPLVVSGADDVQVRVATASGRAPRGLRVELIDPGRAAADANAAAPTATATATETETATAVRPTIRTRAEWGADESIRKGAPAYGTVDVGFVHHTAGSNSYAAEDVPGIIRGIYAYHVTSLGWNDIGYSFLVDKWGRLWEGRAGGVDRPVIGAHTRGYNAHSFALATLGDHQTAPVPEAVDTAYTTLFAWKLGLSHVDPTKTTTLTDADGSPTKVFRNISGHRDFADATKATECPGQALYERIEPLRPRVRSAQGAMFYRPLIDRPGWRRGDPGGVTVRASASAALTWSLEVRSAGESRIVATRTGSATSGSGLVARWDGLIDGLPARDGSFDLTLTATSGEDPTRSVPPWRTTVVVTDPVGDLLDRTRRHPPRGPR</sequence>
<dbReference type="PANTHER" id="PTHR11022">
    <property type="entry name" value="PEPTIDOGLYCAN RECOGNITION PROTEIN"/>
    <property type="match status" value="1"/>
</dbReference>
<evidence type="ECO:0000313" key="5">
    <source>
        <dbReference type="EMBL" id="KGN32400.1"/>
    </source>
</evidence>
<dbReference type="OrthoDB" id="514320at2"/>
<dbReference type="InterPro" id="IPR006619">
    <property type="entry name" value="PGRP_domain_met/bac"/>
</dbReference>
<evidence type="ECO:0000256" key="3">
    <source>
        <dbReference type="SAM" id="SignalP"/>
    </source>
</evidence>